<evidence type="ECO:0000313" key="2">
    <source>
        <dbReference type="Proteomes" id="UP000265719"/>
    </source>
</evidence>
<sequence>MTVHVVSVGLSLVEFFEDPESERVPEPVPGAEAVGEEWRGGRLGLGDHEPVGRRLDAAFGTGAADDSPERQEFQELAGRVGAQKWIRYRGVSAELDTVRAVVGGALPADDAVFLIASDTDDGVAAAVWTAIALADGDTRRVRYLPAVDEDTRLGDSVAGRVHVVRMPGLDAADSDRAFREPMRTMGRLGRLLTAPPESALGRLKRLVGQREEICFHLSGGYKATLPYLVALAEWLRSLGEEASAWVLHETSERAFRMPLRRLHADWVRRELQGFHGGKRAKAPETDFLEGYAYEREGDGGARLTAFGEGMRELFGIPTEPVPQ</sequence>
<reference evidence="1" key="1">
    <citation type="submission" date="2020-10" db="EMBL/GenBank/DDBJ databases">
        <title>De novo genome project of the cellulose decomposer Thermobifida halotolerans type strain.</title>
        <authorList>
            <person name="Nagy I."/>
            <person name="Horvath B."/>
            <person name="Kukolya J."/>
            <person name="Nagy I."/>
            <person name="Orsini M."/>
        </authorList>
    </citation>
    <scope>NUCLEOTIDE SEQUENCE</scope>
    <source>
        <strain evidence="1">DSM 44931</strain>
    </source>
</reference>
<accession>A0A399G3D3</accession>
<gene>
    <name evidence="1" type="ORF">NI17_020405</name>
</gene>
<dbReference type="AlphaFoldDB" id="A0A399G3D3"/>
<proteinExistence type="predicted"/>
<dbReference type="Proteomes" id="UP000265719">
    <property type="component" value="Chromosome"/>
</dbReference>
<keyword evidence="2" id="KW-1185">Reference proteome</keyword>
<dbReference type="KEGG" id="thao:NI17_020405"/>
<dbReference type="EMBL" id="CP063196">
    <property type="protein sequence ID" value="UOE19090.1"/>
    <property type="molecule type" value="Genomic_DNA"/>
</dbReference>
<protein>
    <submittedName>
        <fullName evidence="1">Uncharacterized protein</fullName>
    </submittedName>
</protein>
<dbReference type="Gene3D" id="3.40.50.10770">
    <property type="entry name" value="Hypothetical protein VC1899 like domain (Restriction endonuclease-like)"/>
    <property type="match status" value="1"/>
</dbReference>
<name>A0A399G3D3_9ACTN</name>
<dbReference type="OrthoDB" id="3419210at2"/>
<evidence type="ECO:0000313" key="1">
    <source>
        <dbReference type="EMBL" id="UOE19090.1"/>
    </source>
</evidence>
<organism evidence="1 2">
    <name type="scientific">Thermobifida halotolerans</name>
    <dbReference type="NCBI Taxonomy" id="483545"/>
    <lineage>
        <taxon>Bacteria</taxon>
        <taxon>Bacillati</taxon>
        <taxon>Actinomycetota</taxon>
        <taxon>Actinomycetes</taxon>
        <taxon>Streptosporangiales</taxon>
        <taxon>Nocardiopsidaceae</taxon>
        <taxon>Thermobifida</taxon>
    </lineage>
</organism>
<dbReference type="RefSeq" id="WP_068692649.1">
    <property type="nucleotide sequence ID" value="NZ_CP063196.1"/>
</dbReference>